<feature type="transmembrane region" description="Helical" evidence="1">
    <location>
        <begin position="94"/>
        <end position="114"/>
    </location>
</feature>
<protein>
    <submittedName>
        <fullName evidence="3">Uncharacterized protein LOC111356904</fullName>
    </submittedName>
</protein>
<dbReference type="OrthoDB" id="7453674at2759"/>
<sequence>MRTELPTCKRCCFCMPLRYGLLSWGYFRFVISGLFLVGLTVGFVGLITAENGFRELVSIIVVGVLLLSTLTDFVLNFLFILGGHKKDVRLLRSYYVYSIVLCVLTIVLGIASSVHTMMMLKMFSFSNSFDVSFYLWIMLVDTATFIAQVLIQIYFLLLVRSEIIKLRSNCEFRFVNLTAEGECTLKCTENSVNNEEGQN</sequence>
<keyword evidence="1" id="KW-1133">Transmembrane helix</keyword>
<dbReference type="GeneID" id="111356904"/>
<evidence type="ECO:0000256" key="1">
    <source>
        <dbReference type="SAM" id="Phobius"/>
    </source>
</evidence>
<feature type="transmembrane region" description="Helical" evidence="1">
    <location>
        <begin position="59"/>
        <end position="82"/>
    </location>
</feature>
<feature type="transmembrane region" description="Helical" evidence="1">
    <location>
        <begin position="134"/>
        <end position="159"/>
    </location>
</feature>
<name>A0A9J7EBR1_SPOLT</name>
<gene>
    <name evidence="3" type="primary">LOC111356904</name>
</gene>
<evidence type="ECO:0000313" key="2">
    <source>
        <dbReference type="Proteomes" id="UP000301870"/>
    </source>
</evidence>
<dbReference type="AlphaFoldDB" id="A0A9J7EBR1"/>
<reference evidence="3" key="1">
    <citation type="submission" date="2025-08" db="UniProtKB">
        <authorList>
            <consortium name="RefSeq"/>
        </authorList>
    </citation>
    <scope>IDENTIFICATION</scope>
    <source>
        <strain evidence="3">Ishihara</strain>
        <tissue evidence="3">Whole body</tissue>
    </source>
</reference>
<keyword evidence="1" id="KW-0472">Membrane</keyword>
<keyword evidence="1" id="KW-0812">Transmembrane</keyword>
<proteinExistence type="predicted"/>
<keyword evidence="2" id="KW-1185">Reference proteome</keyword>
<accession>A0A9J7EBR1</accession>
<dbReference type="RefSeq" id="XP_022827183.1">
    <property type="nucleotide sequence ID" value="XM_022971415.1"/>
</dbReference>
<organism evidence="2 3">
    <name type="scientific">Spodoptera litura</name>
    <name type="common">Asian cotton leafworm</name>
    <dbReference type="NCBI Taxonomy" id="69820"/>
    <lineage>
        <taxon>Eukaryota</taxon>
        <taxon>Metazoa</taxon>
        <taxon>Ecdysozoa</taxon>
        <taxon>Arthropoda</taxon>
        <taxon>Hexapoda</taxon>
        <taxon>Insecta</taxon>
        <taxon>Pterygota</taxon>
        <taxon>Neoptera</taxon>
        <taxon>Endopterygota</taxon>
        <taxon>Lepidoptera</taxon>
        <taxon>Glossata</taxon>
        <taxon>Ditrysia</taxon>
        <taxon>Noctuoidea</taxon>
        <taxon>Noctuidae</taxon>
        <taxon>Amphipyrinae</taxon>
        <taxon>Spodoptera</taxon>
    </lineage>
</organism>
<evidence type="ECO:0000313" key="3">
    <source>
        <dbReference type="RefSeq" id="XP_022827183.1"/>
    </source>
</evidence>
<dbReference type="Proteomes" id="UP000301870">
    <property type="component" value="Chromosome 23"/>
</dbReference>
<dbReference type="KEGG" id="sliu:111356904"/>
<feature type="transmembrane region" description="Helical" evidence="1">
    <location>
        <begin position="25"/>
        <end position="47"/>
    </location>
</feature>